<evidence type="ECO:0000313" key="2">
    <source>
        <dbReference type="Proteomes" id="UP000662993"/>
    </source>
</evidence>
<accession>A0A866D1I4</accession>
<keyword evidence="1" id="KW-0012">Acyltransferase</keyword>
<sequence length="144" mass="16174">MILGPYLREPRSPVVLGESGVAALADATYDPRVHMGILTPKEYAERAYRLVSGIDRCEVYLTDPGANIIGAVVMTRVDDIHYGEVAAPVTLMLIPRVRNDRDTLRRVREMIELAVKALGCRYYYTVKHTAPGVQMHRLREVQHG</sequence>
<keyword evidence="1" id="KW-0808">Transferase</keyword>
<organism evidence="1 2">
    <name type="scientific">Aeromonas phage Atoyac1</name>
    <dbReference type="NCBI Taxonomy" id="2767547"/>
    <lineage>
        <taxon>Viruses</taxon>
        <taxon>Duplodnaviria</taxon>
        <taxon>Heunggongvirae</taxon>
        <taxon>Uroviricota</taxon>
        <taxon>Caudoviricetes</taxon>
        <taxon>Autographivirales</taxon>
        <taxon>Autonotataviridae</taxon>
        <taxon>Melnykvirinae</taxon>
        <taxon>Atoyacvirus</taxon>
        <taxon>Atoyacvirus atoyac1</taxon>
    </lineage>
</organism>
<dbReference type="GO" id="GO:0016746">
    <property type="term" value="F:acyltransferase activity"/>
    <property type="evidence" value="ECO:0007669"/>
    <property type="project" value="UniProtKB-KW"/>
</dbReference>
<keyword evidence="2" id="KW-1185">Reference proteome</keyword>
<proteinExistence type="predicted"/>
<reference evidence="1 2" key="1">
    <citation type="journal article" date="2020" name="bioRxiv">
        <title>Dynamics of infection in a novel group of promiscuous phages and hosts of multiple bacterial genera retrieved from river communities.</title>
        <authorList>
            <person name="Cazares D."/>
            <person name="Cazares A."/>
            <person name="Figueroa W."/>
            <person name="Guarneros G."/>
            <person name="Edwards R.A."/>
            <person name="Vinuesa P."/>
        </authorList>
    </citation>
    <scope>NUCLEOTIDE SEQUENCE [LARGE SCALE GENOMIC DNA]</scope>
</reference>
<protein>
    <submittedName>
        <fullName evidence="1">N-acyltransferase superfamily protein</fullName>
    </submittedName>
</protein>
<evidence type="ECO:0000313" key="1">
    <source>
        <dbReference type="EMBL" id="QOC54225.1"/>
    </source>
</evidence>
<dbReference type="EMBL" id="MT682386">
    <property type="protein sequence ID" value="QOC54225.1"/>
    <property type="molecule type" value="Genomic_DNA"/>
</dbReference>
<name>A0A866D1I4_9CAUD</name>
<gene>
    <name evidence="1" type="ORF">Atoyac1_45</name>
</gene>
<dbReference type="Proteomes" id="UP000662993">
    <property type="component" value="Segment"/>
</dbReference>